<protein>
    <submittedName>
        <fullName evidence="2">Uncharacterized protein</fullName>
    </submittedName>
</protein>
<reference evidence="2 3" key="1">
    <citation type="journal article" date="2015" name="Nature">
        <title>rRNA introns, odd ribosomes, and small enigmatic genomes across a large radiation of phyla.</title>
        <authorList>
            <person name="Brown C.T."/>
            <person name="Hug L.A."/>
            <person name="Thomas B.C."/>
            <person name="Sharon I."/>
            <person name="Castelle C.J."/>
            <person name="Singh A."/>
            <person name="Wilkins M.J."/>
            <person name="Williams K.H."/>
            <person name="Banfield J.F."/>
        </authorList>
    </citation>
    <scope>NUCLEOTIDE SEQUENCE [LARGE SCALE GENOMIC DNA]</scope>
</reference>
<keyword evidence="1" id="KW-0472">Membrane</keyword>
<dbReference type="EMBL" id="LBZW01000036">
    <property type="protein sequence ID" value="KKR78449.1"/>
    <property type="molecule type" value="Genomic_DNA"/>
</dbReference>
<evidence type="ECO:0000256" key="1">
    <source>
        <dbReference type="SAM" id="Phobius"/>
    </source>
</evidence>
<accession>A0A0G0TN33</accession>
<sequence>MRSKIKIEKKHVYFLTAIILAVIGVSYVIAYGGTSPATVGHSAGELDLTPLYIDAVNGNVGIGTTSPGGKLQVDDSSTNYAALFYQNGAGYGIYIKPGSDDNSALTIQNSLNTLTRHAFYGSGNVALALGAGNVGIGTTSPATKLHVAQSPAGTDLVRIEGGYLKFAGGHFGIRSEANDFVIQTGADNTERIRVTSGGNVGIGTTSPAEKLDVAGNIKGTGLCIGTDCRTSWPSGGSSQWSTTGSSIYYNNGNVGIGTAEPVHPLHIYTSNANPIVVEQSVANQNMLIQFKELGAWK</sequence>
<name>A0A0G0TN33_9BACT</name>
<keyword evidence="1" id="KW-1133">Transmembrane helix</keyword>
<dbReference type="Proteomes" id="UP000034749">
    <property type="component" value="Unassembled WGS sequence"/>
</dbReference>
<organism evidence="2 3">
    <name type="scientific">Candidatus Nomurabacteria bacterium GW2011_GWA2_40_9</name>
    <dbReference type="NCBI Taxonomy" id="1618734"/>
    <lineage>
        <taxon>Bacteria</taxon>
        <taxon>Candidatus Nomuraibacteriota</taxon>
    </lineage>
</organism>
<feature type="transmembrane region" description="Helical" evidence="1">
    <location>
        <begin position="12"/>
        <end position="32"/>
    </location>
</feature>
<comment type="caution">
    <text evidence="2">The sequence shown here is derived from an EMBL/GenBank/DDBJ whole genome shotgun (WGS) entry which is preliminary data.</text>
</comment>
<gene>
    <name evidence="2" type="ORF">UU24_C0036G0004</name>
</gene>
<dbReference type="AlphaFoldDB" id="A0A0G0TN33"/>
<proteinExistence type="predicted"/>
<keyword evidence="1" id="KW-0812">Transmembrane</keyword>
<feature type="non-terminal residue" evidence="2">
    <location>
        <position position="297"/>
    </location>
</feature>
<evidence type="ECO:0000313" key="2">
    <source>
        <dbReference type="EMBL" id="KKR78449.1"/>
    </source>
</evidence>
<evidence type="ECO:0000313" key="3">
    <source>
        <dbReference type="Proteomes" id="UP000034749"/>
    </source>
</evidence>